<evidence type="ECO:0000259" key="6">
    <source>
        <dbReference type="PROSITE" id="PS51085"/>
    </source>
</evidence>
<dbReference type="InterPro" id="IPR036010">
    <property type="entry name" value="2Fe-2S_ferredoxin-like_sf"/>
</dbReference>
<evidence type="ECO:0000256" key="4">
    <source>
        <dbReference type="ARBA" id="ARBA00023004"/>
    </source>
</evidence>
<dbReference type="GO" id="GO:0016491">
    <property type="term" value="F:oxidoreductase activity"/>
    <property type="evidence" value="ECO:0007669"/>
    <property type="project" value="UniProtKB-KW"/>
</dbReference>
<dbReference type="InterPro" id="IPR036884">
    <property type="entry name" value="2Fe-2S-bd_dom_sf"/>
</dbReference>
<dbReference type="Pfam" id="PF00111">
    <property type="entry name" value="Fer2"/>
    <property type="match status" value="1"/>
</dbReference>
<dbReference type="SUPFAM" id="SSF47741">
    <property type="entry name" value="CO dehydrogenase ISP C-domain like"/>
    <property type="match status" value="1"/>
</dbReference>
<protein>
    <submittedName>
        <fullName evidence="7">(2Fe-2S)-binding protein</fullName>
    </submittedName>
</protein>
<reference evidence="7 8" key="1">
    <citation type="submission" date="2018-01" db="EMBL/GenBank/DDBJ databases">
        <title>Complete genome sequence of Salinigranum rubrum GX10T, an extremely halophilic archaeon isolated from a marine solar saltern.</title>
        <authorList>
            <person name="Han S."/>
        </authorList>
    </citation>
    <scope>NUCLEOTIDE SEQUENCE [LARGE SCALE GENOMIC DNA]</scope>
    <source>
        <strain evidence="7 8">GX10</strain>
        <plasmid evidence="8">Plasmid unnamed1</plasmid>
    </source>
</reference>
<evidence type="ECO:0000313" key="7">
    <source>
        <dbReference type="EMBL" id="AUV84172.1"/>
    </source>
</evidence>
<geneLocation type="plasmid" evidence="7">
    <name>unnamed1</name>
</geneLocation>
<evidence type="ECO:0000256" key="3">
    <source>
        <dbReference type="ARBA" id="ARBA00023002"/>
    </source>
</evidence>
<evidence type="ECO:0000256" key="1">
    <source>
        <dbReference type="ARBA" id="ARBA00022714"/>
    </source>
</evidence>
<keyword evidence="4" id="KW-0408">Iron</keyword>
<dbReference type="InterPro" id="IPR051452">
    <property type="entry name" value="Diverse_Oxidoreductases"/>
</dbReference>
<dbReference type="AlphaFoldDB" id="A0A2I8VQG9"/>
<keyword evidence="8" id="KW-1185">Reference proteome</keyword>
<keyword evidence="3" id="KW-0560">Oxidoreductase</keyword>
<keyword evidence="7" id="KW-0614">Plasmid</keyword>
<proteinExistence type="predicted"/>
<dbReference type="GO" id="GO:0046872">
    <property type="term" value="F:metal ion binding"/>
    <property type="evidence" value="ECO:0007669"/>
    <property type="project" value="UniProtKB-KW"/>
</dbReference>
<dbReference type="InterPro" id="IPR002888">
    <property type="entry name" value="2Fe-2S-bd"/>
</dbReference>
<dbReference type="InterPro" id="IPR006058">
    <property type="entry name" value="2Fe2S_fd_BS"/>
</dbReference>
<dbReference type="InterPro" id="IPR001041">
    <property type="entry name" value="2Fe-2S_ferredoxin-type"/>
</dbReference>
<dbReference type="PROSITE" id="PS00197">
    <property type="entry name" value="2FE2S_FER_1"/>
    <property type="match status" value="1"/>
</dbReference>
<evidence type="ECO:0000313" key="8">
    <source>
        <dbReference type="Proteomes" id="UP000236584"/>
    </source>
</evidence>
<dbReference type="PANTHER" id="PTHR44379:SF8">
    <property type="entry name" value="XANTHINE DEHYDROGENASE IRON-SULFUR-BINDING SUBUNIT XDHC-RELATED"/>
    <property type="match status" value="1"/>
</dbReference>
<name>A0A2I8VQG9_9EURY</name>
<dbReference type="GeneID" id="35594747"/>
<feature type="domain" description="2Fe-2S ferredoxin-type" evidence="6">
    <location>
        <begin position="9"/>
        <end position="85"/>
    </location>
</feature>
<dbReference type="GO" id="GO:0051537">
    <property type="term" value="F:2 iron, 2 sulfur cluster binding"/>
    <property type="evidence" value="ECO:0007669"/>
    <property type="project" value="UniProtKB-KW"/>
</dbReference>
<accession>A0A2I8VQG9</accession>
<dbReference type="PROSITE" id="PS51085">
    <property type="entry name" value="2FE2S_FER_2"/>
    <property type="match status" value="1"/>
</dbReference>
<dbReference type="RefSeq" id="WP_103427861.1">
    <property type="nucleotide sequence ID" value="NZ_CP026310.1"/>
</dbReference>
<dbReference type="Gene3D" id="1.10.150.120">
    <property type="entry name" value="[2Fe-2S]-binding domain"/>
    <property type="match status" value="1"/>
</dbReference>
<sequence>MSSQTTNSKVVELEINGRTVEELVEPLEPLQSVLRDKLGNTATKIGCKQGGCGSCTVLVDGEPVVSCLLPVEEAQGHEITTLEGIYSGDDLHPVQEAFEEHFAMQCGYCTPGMIMVAKALLDRNPDPSREEIEDTISGNVCRCTGYDPIVDAVEAAAETMSGQDGE</sequence>
<dbReference type="CDD" id="cd00207">
    <property type="entry name" value="fer2"/>
    <property type="match status" value="1"/>
</dbReference>
<keyword evidence="1" id="KW-0001">2Fe-2S</keyword>
<dbReference type="InterPro" id="IPR012675">
    <property type="entry name" value="Beta-grasp_dom_sf"/>
</dbReference>
<keyword evidence="2" id="KW-0479">Metal-binding</keyword>
<dbReference type="Gene3D" id="3.10.20.30">
    <property type="match status" value="1"/>
</dbReference>
<gene>
    <name evidence="7" type="ORF">C2R22_21605</name>
</gene>
<dbReference type="Pfam" id="PF01799">
    <property type="entry name" value="Fer2_2"/>
    <property type="match status" value="1"/>
</dbReference>
<dbReference type="FunFam" id="1.10.150.120:FF:000003">
    <property type="entry name" value="Carbon monoxide dehydrogenase, small subunit"/>
    <property type="match status" value="1"/>
</dbReference>
<evidence type="ECO:0000256" key="2">
    <source>
        <dbReference type="ARBA" id="ARBA00022723"/>
    </source>
</evidence>
<dbReference type="PANTHER" id="PTHR44379">
    <property type="entry name" value="OXIDOREDUCTASE WITH IRON-SULFUR SUBUNIT"/>
    <property type="match status" value="1"/>
</dbReference>
<organism evidence="7 8">
    <name type="scientific">Salinigranum rubrum</name>
    <dbReference type="NCBI Taxonomy" id="755307"/>
    <lineage>
        <taxon>Archaea</taxon>
        <taxon>Methanobacteriati</taxon>
        <taxon>Methanobacteriota</taxon>
        <taxon>Stenosarchaea group</taxon>
        <taxon>Halobacteria</taxon>
        <taxon>Halobacteriales</taxon>
        <taxon>Haloferacaceae</taxon>
        <taxon>Salinigranum</taxon>
    </lineage>
</organism>
<evidence type="ECO:0000256" key="5">
    <source>
        <dbReference type="ARBA" id="ARBA00023014"/>
    </source>
</evidence>
<dbReference type="SUPFAM" id="SSF54292">
    <property type="entry name" value="2Fe-2S ferredoxin-like"/>
    <property type="match status" value="1"/>
</dbReference>
<dbReference type="OrthoDB" id="37184at2157"/>
<dbReference type="Proteomes" id="UP000236584">
    <property type="component" value="Plasmid unnamed1"/>
</dbReference>
<dbReference type="EMBL" id="CP026310">
    <property type="protein sequence ID" value="AUV84172.1"/>
    <property type="molecule type" value="Genomic_DNA"/>
</dbReference>
<keyword evidence="5" id="KW-0411">Iron-sulfur</keyword>
<dbReference type="KEGG" id="srub:C2R22_21605"/>